<feature type="transmembrane region" description="Helical" evidence="1">
    <location>
        <begin position="142"/>
        <end position="159"/>
    </location>
</feature>
<evidence type="ECO:0000313" key="2">
    <source>
        <dbReference type="EMBL" id="ARM75211.1"/>
    </source>
</evidence>
<feature type="transmembrane region" description="Helical" evidence="1">
    <location>
        <begin position="72"/>
        <end position="96"/>
    </location>
</feature>
<dbReference type="STRING" id="282676.B6F84_03635"/>
<dbReference type="AlphaFoldDB" id="A0A1W6JY20"/>
<keyword evidence="1" id="KW-0812">Transmembrane</keyword>
<feature type="transmembrane region" description="Helical" evidence="1">
    <location>
        <begin position="116"/>
        <end position="135"/>
    </location>
</feature>
<dbReference type="InterPro" id="IPR002798">
    <property type="entry name" value="SpoIIM-like"/>
</dbReference>
<dbReference type="GeneID" id="41589982"/>
<keyword evidence="3" id="KW-1185">Reference proteome</keyword>
<name>A0A1W6JY20_9CREN</name>
<proteinExistence type="predicted"/>
<feature type="transmembrane region" description="Helical" evidence="1">
    <location>
        <begin position="171"/>
        <end position="192"/>
    </location>
</feature>
<evidence type="ECO:0008006" key="4">
    <source>
        <dbReference type="Google" id="ProtNLM"/>
    </source>
</evidence>
<organism evidence="2 3">
    <name type="scientific">Acidianus manzaensis</name>
    <dbReference type="NCBI Taxonomy" id="282676"/>
    <lineage>
        <taxon>Archaea</taxon>
        <taxon>Thermoproteota</taxon>
        <taxon>Thermoprotei</taxon>
        <taxon>Sulfolobales</taxon>
        <taxon>Sulfolobaceae</taxon>
        <taxon>Acidianus</taxon>
    </lineage>
</organism>
<accession>A0A1W6JY20</accession>
<sequence length="229" mass="25661">MKGPIKDELTFISLIIFAIELALFIGVAAIPYNSPALANSFSSQRNAIVSQPYIPEVLSIFSHNFEISLIEFIPGFGVLMLAGSIISTGLVLSALYTIHGIPGWIPALLLMTLPHSWLELPSYAFAAGAGIYLIWKRNVKRFLGMIGFVAVELFFAASIESAEIIAENINIAYSYLFWFPAIPLFYALYILYKYIRDKTEPINQPAQQYSPRYTFLAKIKEKLLLLLKL</sequence>
<dbReference type="Pfam" id="PF01944">
    <property type="entry name" value="SpoIIM"/>
    <property type="match status" value="1"/>
</dbReference>
<dbReference type="EMBL" id="CP020477">
    <property type="protein sequence ID" value="ARM75211.1"/>
    <property type="molecule type" value="Genomic_DNA"/>
</dbReference>
<keyword evidence="1" id="KW-0472">Membrane</keyword>
<dbReference type="RefSeq" id="WP_148690973.1">
    <property type="nucleotide sequence ID" value="NZ_CP020477.1"/>
</dbReference>
<dbReference type="KEGG" id="aman:B6F84_03635"/>
<evidence type="ECO:0000256" key="1">
    <source>
        <dbReference type="SAM" id="Phobius"/>
    </source>
</evidence>
<protein>
    <recommendedName>
        <fullName evidence="4">Stage II sporulation protein M</fullName>
    </recommendedName>
</protein>
<reference evidence="2 3" key="1">
    <citation type="submission" date="2017-03" db="EMBL/GenBank/DDBJ databases">
        <title>Sulfur activation and transportation mechanism of thermophilic Archaea Acidianus manzaensis YN-25.</title>
        <authorList>
            <person name="Ma Y."/>
            <person name="Yang Y."/>
            <person name="Xia J."/>
        </authorList>
    </citation>
    <scope>NUCLEOTIDE SEQUENCE [LARGE SCALE GENOMIC DNA]</scope>
    <source>
        <strain evidence="2 3">YN-25</strain>
    </source>
</reference>
<keyword evidence="1" id="KW-1133">Transmembrane helix</keyword>
<gene>
    <name evidence="2" type="ORF">B6F84_03635</name>
</gene>
<evidence type="ECO:0000313" key="3">
    <source>
        <dbReference type="Proteomes" id="UP000193404"/>
    </source>
</evidence>
<dbReference type="OrthoDB" id="42180at2157"/>
<feature type="transmembrane region" description="Helical" evidence="1">
    <location>
        <begin position="12"/>
        <end position="32"/>
    </location>
</feature>
<dbReference type="Proteomes" id="UP000193404">
    <property type="component" value="Chromosome"/>
</dbReference>